<protein>
    <submittedName>
        <fullName evidence="2">Uncharacterized protein</fullName>
    </submittedName>
</protein>
<evidence type="ECO:0000313" key="3">
    <source>
        <dbReference type="Proteomes" id="UP000002039"/>
    </source>
</evidence>
<dbReference type="EMBL" id="EQ999973">
    <property type="protein sequence ID" value="EEQ83226.2"/>
    <property type="molecule type" value="Genomic_DNA"/>
</dbReference>
<reference evidence="3" key="1">
    <citation type="journal article" date="2015" name="PLoS Genet.">
        <title>The dynamic genome and transcriptome of the human fungal pathogen Blastomyces and close relative Emmonsia.</title>
        <authorList>
            <person name="Munoz J.F."/>
            <person name="Gauthier G.M."/>
            <person name="Desjardins C.A."/>
            <person name="Gallo J.E."/>
            <person name="Holder J."/>
            <person name="Sullivan T.D."/>
            <person name="Marty A.J."/>
            <person name="Carmen J.C."/>
            <person name="Chen Z."/>
            <person name="Ding L."/>
            <person name="Gujja S."/>
            <person name="Magrini V."/>
            <person name="Misas E."/>
            <person name="Mitreva M."/>
            <person name="Priest M."/>
            <person name="Saif S."/>
            <person name="Whiston E.A."/>
            <person name="Young S."/>
            <person name="Zeng Q."/>
            <person name="Goldman W.E."/>
            <person name="Mardis E.R."/>
            <person name="Taylor J.W."/>
            <person name="McEwen J.G."/>
            <person name="Clay O.K."/>
            <person name="Klein B.S."/>
            <person name="Cuomo C.A."/>
        </authorList>
    </citation>
    <scope>NUCLEOTIDE SEQUENCE [LARGE SCALE GENOMIC DNA]</scope>
    <source>
        <strain evidence="3">ER-3 / ATCC MYA-2586</strain>
    </source>
</reference>
<keyword evidence="3" id="KW-1185">Reference proteome</keyword>
<name>A0ABP2ENV9_AJEDR</name>
<evidence type="ECO:0000256" key="1">
    <source>
        <dbReference type="SAM" id="MobiDB-lite"/>
    </source>
</evidence>
<sequence length="62" mass="6844">MDINNNDLIGKTSLRPHPGRSVERTKANRIGLQPPNDIIRRGATRAVRGLAAVAKKKTRDEV</sequence>
<evidence type="ECO:0000313" key="2">
    <source>
        <dbReference type="EMBL" id="EEQ83226.2"/>
    </source>
</evidence>
<accession>A0ABP2ENV9</accession>
<dbReference type="GeneID" id="69022863"/>
<organism evidence="2 3">
    <name type="scientific">Ajellomyces dermatitidis (strain ER-3 / ATCC MYA-2586)</name>
    <name type="common">Blastomyces dermatitidis</name>
    <dbReference type="NCBI Taxonomy" id="559297"/>
    <lineage>
        <taxon>Eukaryota</taxon>
        <taxon>Fungi</taxon>
        <taxon>Dikarya</taxon>
        <taxon>Ascomycota</taxon>
        <taxon>Pezizomycotina</taxon>
        <taxon>Eurotiomycetes</taxon>
        <taxon>Eurotiomycetidae</taxon>
        <taxon>Onygenales</taxon>
        <taxon>Ajellomycetaceae</taxon>
        <taxon>Blastomyces</taxon>
    </lineage>
</organism>
<feature type="region of interest" description="Disordered" evidence="1">
    <location>
        <begin position="1"/>
        <end position="26"/>
    </location>
</feature>
<gene>
    <name evidence="2" type="ORF">BDCG_00031</name>
</gene>
<proteinExistence type="predicted"/>
<dbReference type="RefSeq" id="XP_045271466.1">
    <property type="nucleotide sequence ID" value="XM_045415537.1"/>
</dbReference>
<dbReference type="Proteomes" id="UP000002039">
    <property type="component" value="Unassembled WGS sequence"/>
</dbReference>